<name>A0AAD6QMK6_9ROSI</name>
<gene>
    <name evidence="1" type="ORF">NC653_016278</name>
</gene>
<dbReference type="Proteomes" id="UP001164929">
    <property type="component" value="Chromosome 6"/>
</dbReference>
<keyword evidence="2" id="KW-1185">Reference proteome</keyword>
<dbReference type="EMBL" id="JAQIZT010000006">
    <property type="protein sequence ID" value="KAJ6993095.1"/>
    <property type="molecule type" value="Genomic_DNA"/>
</dbReference>
<dbReference type="AlphaFoldDB" id="A0AAD6QMK6"/>
<evidence type="ECO:0000313" key="1">
    <source>
        <dbReference type="EMBL" id="KAJ6993095.1"/>
    </source>
</evidence>
<sequence>MVEVSGEKFEPRESFSSSGLDCSECKIMPNIYALWPFPILRITRHALNIEGPTSNSRMHARPNSTNTCFIVELVALKAGSFLMYKVDQIKKFIIQILFVFK</sequence>
<evidence type="ECO:0000313" key="2">
    <source>
        <dbReference type="Proteomes" id="UP001164929"/>
    </source>
</evidence>
<comment type="caution">
    <text evidence="1">The sequence shown here is derived from an EMBL/GenBank/DDBJ whole genome shotgun (WGS) entry which is preliminary data.</text>
</comment>
<protein>
    <submittedName>
        <fullName evidence="1">Uncharacterized protein</fullName>
    </submittedName>
</protein>
<accession>A0AAD6QMK6</accession>
<reference evidence="1" key="1">
    <citation type="journal article" date="2023" name="Mol. Ecol. Resour.">
        <title>Chromosome-level genome assembly of a triploid poplar Populus alba 'Berolinensis'.</title>
        <authorList>
            <person name="Chen S."/>
            <person name="Yu Y."/>
            <person name="Wang X."/>
            <person name="Wang S."/>
            <person name="Zhang T."/>
            <person name="Zhou Y."/>
            <person name="He R."/>
            <person name="Meng N."/>
            <person name="Wang Y."/>
            <person name="Liu W."/>
            <person name="Liu Z."/>
            <person name="Liu J."/>
            <person name="Guo Q."/>
            <person name="Huang H."/>
            <person name="Sederoff R.R."/>
            <person name="Wang G."/>
            <person name="Qu G."/>
            <person name="Chen S."/>
        </authorList>
    </citation>
    <scope>NUCLEOTIDE SEQUENCE</scope>
    <source>
        <strain evidence="1">SC-2020</strain>
    </source>
</reference>
<organism evidence="1 2">
    <name type="scientific">Populus alba x Populus x berolinensis</name>
    <dbReference type="NCBI Taxonomy" id="444605"/>
    <lineage>
        <taxon>Eukaryota</taxon>
        <taxon>Viridiplantae</taxon>
        <taxon>Streptophyta</taxon>
        <taxon>Embryophyta</taxon>
        <taxon>Tracheophyta</taxon>
        <taxon>Spermatophyta</taxon>
        <taxon>Magnoliopsida</taxon>
        <taxon>eudicotyledons</taxon>
        <taxon>Gunneridae</taxon>
        <taxon>Pentapetalae</taxon>
        <taxon>rosids</taxon>
        <taxon>fabids</taxon>
        <taxon>Malpighiales</taxon>
        <taxon>Salicaceae</taxon>
        <taxon>Saliceae</taxon>
        <taxon>Populus</taxon>
    </lineage>
</organism>
<proteinExistence type="predicted"/>